<evidence type="ECO:0000256" key="1">
    <source>
        <dbReference type="ARBA" id="ARBA00000085"/>
    </source>
</evidence>
<dbReference type="EMBL" id="BMKF01000001">
    <property type="protein sequence ID" value="GGB63468.1"/>
    <property type="molecule type" value="Genomic_DNA"/>
</dbReference>
<comment type="caution">
    <text evidence="9">The sequence shown here is derived from an EMBL/GenBank/DDBJ whole genome shotgun (WGS) entry which is preliminary data.</text>
</comment>
<feature type="domain" description="Response regulatory" evidence="7">
    <location>
        <begin position="520"/>
        <end position="637"/>
    </location>
</feature>
<dbReference type="InterPro" id="IPR003661">
    <property type="entry name" value="HisK_dim/P_dom"/>
</dbReference>
<dbReference type="SUPFAM" id="SSF47384">
    <property type="entry name" value="Homodimeric domain of signal transducing histidine kinase"/>
    <property type="match status" value="1"/>
</dbReference>
<dbReference type="SUPFAM" id="SSF52172">
    <property type="entry name" value="CheY-like"/>
    <property type="match status" value="1"/>
</dbReference>
<dbReference type="InterPro" id="IPR004358">
    <property type="entry name" value="Sig_transdc_His_kin-like_C"/>
</dbReference>
<dbReference type="SUPFAM" id="SSF55874">
    <property type="entry name" value="ATPase domain of HSP90 chaperone/DNA topoisomerase II/histidine kinase"/>
    <property type="match status" value="1"/>
</dbReference>
<dbReference type="PANTHER" id="PTHR45339:SF1">
    <property type="entry name" value="HYBRID SIGNAL TRANSDUCTION HISTIDINE KINASE J"/>
    <property type="match status" value="1"/>
</dbReference>
<proteinExistence type="predicted"/>
<dbReference type="Pfam" id="PF00989">
    <property type="entry name" value="PAS"/>
    <property type="match status" value="1"/>
</dbReference>
<reference evidence="10" key="1">
    <citation type="journal article" date="2019" name="Int. J. Syst. Evol. Microbiol.">
        <title>The Global Catalogue of Microorganisms (GCM) 10K type strain sequencing project: providing services to taxonomists for standard genome sequencing and annotation.</title>
        <authorList>
            <consortium name="The Broad Institute Genomics Platform"/>
            <consortium name="The Broad Institute Genome Sequencing Center for Infectious Disease"/>
            <person name="Wu L."/>
            <person name="Ma J."/>
        </authorList>
    </citation>
    <scope>NUCLEOTIDE SEQUENCE [LARGE SCALE GENOMIC DNA]</scope>
    <source>
        <strain evidence="10">CGMCC 1.15928</strain>
    </source>
</reference>
<dbReference type="Gene3D" id="3.40.50.2300">
    <property type="match status" value="1"/>
</dbReference>
<dbReference type="InterPro" id="IPR003594">
    <property type="entry name" value="HATPase_dom"/>
</dbReference>
<dbReference type="PANTHER" id="PTHR45339">
    <property type="entry name" value="HYBRID SIGNAL TRANSDUCTION HISTIDINE KINASE J"/>
    <property type="match status" value="1"/>
</dbReference>
<dbReference type="Gene3D" id="1.10.287.130">
    <property type="match status" value="1"/>
</dbReference>
<dbReference type="PROSITE" id="PS50112">
    <property type="entry name" value="PAS"/>
    <property type="match status" value="1"/>
</dbReference>
<dbReference type="RefSeq" id="WP_084391565.1">
    <property type="nucleotide sequence ID" value="NZ_BMKF01000001.1"/>
</dbReference>
<dbReference type="PROSITE" id="PS50109">
    <property type="entry name" value="HIS_KIN"/>
    <property type="match status" value="1"/>
</dbReference>
<dbReference type="SMART" id="SM00448">
    <property type="entry name" value="REC"/>
    <property type="match status" value="1"/>
</dbReference>
<comment type="catalytic activity">
    <reaction evidence="1">
        <text>ATP + protein L-histidine = ADP + protein N-phospho-L-histidine.</text>
        <dbReference type="EC" id="2.7.13.3"/>
    </reaction>
</comment>
<dbReference type="Gene3D" id="3.30.565.10">
    <property type="entry name" value="Histidine kinase-like ATPase, C-terminal domain"/>
    <property type="match status" value="1"/>
</dbReference>
<dbReference type="CDD" id="cd00130">
    <property type="entry name" value="PAS"/>
    <property type="match status" value="1"/>
</dbReference>
<dbReference type="InterPro" id="IPR036890">
    <property type="entry name" value="HATPase_C_sf"/>
</dbReference>
<keyword evidence="10" id="KW-1185">Reference proteome</keyword>
<dbReference type="EC" id="2.7.13.3" evidence="2"/>
<dbReference type="SMART" id="SM00388">
    <property type="entry name" value="HisKA"/>
    <property type="match status" value="1"/>
</dbReference>
<dbReference type="Pfam" id="PF00072">
    <property type="entry name" value="Response_reg"/>
    <property type="match status" value="1"/>
</dbReference>
<sequence>MYSDLFDKLPIVICEVVPIRNKDGEIIDFEWSQANALTNRSILPDGGSVVGRRIFEFDPSYRDSEMVRCVRKALETGETVTMITQEGRAASHLKKVLKTTITPTERGVLCSSHEITDIARERDEAIDTAGLLRMACDNTSYGITVADANARIQYVNDAMLALTGYAREELIGESAFIFDGLRNKSTVAEIQAKIAEGGTFHYTTDDTILAKDGSEIHVEVALDNGFLPVTGEQVFISHFRDIREERRKAHELKTALNAAEQATRLKSEFLANMSHEIRTPLNGVLGMAQTLYNDELSPAQKEQVEIILESGQTLMSLLNDILDLSKIEADKVEVSPVATDLRHKMSNIERLYQPMAEEKGLKLSVHVSPDVPSSLQLDPVRVRQCISNLVSNAIKFTAEGEILIVVTSARKDDGRHVVTVHVRDTGCGISPQALERIFESFEQEDGSITRRFGGTGLGLAITRRLARLMGGDLSVVSKLGEGSVFTLNVESAENAYTPVSQLPSRNQAARTPSRVVTARTALVVDDNLINRRVARSFLEQMGIEVVEAVDGQDALNTLAHTPVDIVLMDIHMPTLDGSRAFRMLRDSSGPNKDVPVIALTADGMAGDKQKYLAQGFDAYVSKPVDERELSTIIGQVLNEARGRLQSVG</sequence>
<dbReference type="Pfam" id="PF00512">
    <property type="entry name" value="HisKA"/>
    <property type="match status" value="1"/>
</dbReference>
<evidence type="ECO:0000313" key="10">
    <source>
        <dbReference type="Proteomes" id="UP000628854"/>
    </source>
</evidence>
<accession>A0ABQ1JCT9</accession>
<name>A0ABQ1JCT9_9PROT</name>
<evidence type="ECO:0000256" key="2">
    <source>
        <dbReference type="ARBA" id="ARBA00012438"/>
    </source>
</evidence>
<dbReference type="PROSITE" id="PS50110">
    <property type="entry name" value="RESPONSE_REGULATORY"/>
    <property type="match status" value="1"/>
</dbReference>
<keyword evidence="4" id="KW-0902">Two-component regulatory system</keyword>
<dbReference type="PRINTS" id="PR00344">
    <property type="entry name" value="BCTRLSENSOR"/>
</dbReference>
<dbReference type="Gene3D" id="3.30.450.20">
    <property type="entry name" value="PAS domain"/>
    <property type="match status" value="2"/>
</dbReference>
<dbReference type="CDD" id="cd00082">
    <property type="entry name" value="HisKA"/>
    <property type="match status" value="1"/>
</dbReference>
<dbReference type="InterPro" id="IPR001789">
    <property type="entry name" value="Sig_transdc_resp-reg_receiver"/>
</dbReference>
<feature type="modified residue" description="4-aspartylphosphate" evidence="5">
    <location>
        <position position="569"/>
    </location>
</feature>
<dbReference type="Proteomes" id="UP000628854">
    <property type="component" value="Unassembled WGS sequence"/>
</dbReference>
<evidence type="ECO:0000313" key="9">
    <source>
        <dbReference type="EMBL" id="GGB63468.1"/>
    </source>
</evidence>
<evidence type="ECO:0000256" key="4">
    <source>
        <dbReference type="ARBA" id="ARBA00023012"/>
    </source>
</evidence>
<dbReference type="CDD" id="cd16922">
    <property type="entry name" value="HATPase_EvgS-ArcB-TorS-like"/>
    <property type="match status" value="1"/>
</dbReference>
<keyword evidence="3 5" id="KW-0597">Phosphoprotein</keyword>
<dbReference type="InterPro" id="IPR011006">
    <property type="entry name" value="CheY-like_superfamily"/>
</dbReference>
<evidence type="ECO:0000259" key="7">
    <source>
        <dbReference type="PROSITE" id="PS50110"/>
    </source>
</evidence>
<dbReference type="SUPFAM" id="SSF55785">
    <property type="entry name" value="PYP-like sensor domain (PAS domain)"/>
    <property type="match status" value="1"/>
</dbReference>
<dbReference type="InterPro" id="IPR035965">
    <property type="entry name" value="PAS-like_dom_sf"/>
</dbReference>
<dbReference type="Pfam" id="PF02518">
    <property type="entry name" value="HATPase_c"/>
    <property type="match status" value="1"/>
</dbReference>
<feature type="domain" description="Histidine kinase" evidence="6">
    <location>
        <begin position="272"/>
        <end position="493"/>
    </location>
</feature>
<feature type="domain" description="PAS" evidence="8">
    <location>
        <begin position="128"/>
        <end position="179"/>
    </location>
</feature>
<evidence type="ECO:0000256" key="3">
    <source>
        <dbReference type="ARBA" id="ARBA00022553"/>
    </source>
</evidence>
<dbReference type="CDD" id="cd17546">
    <property type="entry name" value="REC_hyHK_CKI1_RcsC-like"/>
    <property type="match status" value="1"/>
</dbReference>
<dbReference type="InterPro" id="IPR013767">
    <property type="entry name" value="PAS_fold"/>
</dbReference>
<dbReference type="NCBIfam" id="TIGR00229">
    <property type="entry name" value="sensory_box"/>
    <property type="match status" value="1"/>
</dbReference>
<organism evidence="9 10">
    <name type="scientific">Henriciella pelagia</name>
    <dbReference type="NCBI Taxonomy" id="1977912"/>
    <lineage>
        <taxon>Bacteria</taxon>
        <taxon>Pseudomonadati</taxon>
        <taxon>Pseudomonadota</taxon>
        <taxon>Alphaproteobacteria</taxon>
        <taxon>Hyphomonadales</taxon>
        <taxon>Hyphomonadaceae</taxon>
        <taxon>Henriciella</taxon>
    </lineage>
</organism>
<dbReference type="SMART" id="SM00091">
    <property type="entry name" value="PAS"/>
    <property type="match status" value="1"/>
</dbReference>
<dbReference type="InterPro" id="IPR005467">
    <property type="entry name" value="His_kinase_dom"/>
</dbReference>
<evidence type="ECO:0000259" key="8">
    <source>
        <dbReference type="PROSITE" id="PS50112"/>
    </source>
</evidence>
<gene>
    <name evidence="9" type="ORF">GCM10011503_10200</name>
</gene>
<evidence type="ECO:0000256" key="5">
    <source>
        <dbReference type="PROSITE-ProRule" id="PRU00169"/>
    </source>
</evidence>
<evidence type="ECO:0000259" key="6">
    <source>
        <dbReference type="PROSITE" id="PS50109"/>
    </source>
</evidence>
<dbReference type="InterPro" id="IPR036097">
    <property type="entry name" value="HisK_dim/P_sf"/>
</dbReference>
<dbReference type="InterPro" id="IPR000014">
    <property type="entry name" value="PAS"/>
</dbReference>
<protein>
    <recommendedName>
        <fullName evidence="2">histidine kinase</fullName>
        <ecNumber evidence="2">2.7.13.3</ecNumber>
    </recommendedName>
</protein>
<dbReference type="SMART" id="SM00387">
    <property type="entry name" value="HATPase_c"/>
    <property type="match status" value="1"/>
</dbReference>